<accession>A0A2P4P5A5</accession>
<gene>
    <name evidence="1" type="ORF">GLOIN_2v1787717</name>
</gene>
<dbReference type="AlphaFoldDB" id="A0A2P4P5A5"/>
<reference evidence="1 2" key="2">
    <citation type="journal article" date="2018" name="New Phytol.">
        <title>High intraspecific genome diversity in the model arbuscular mycorrhizal symbiont Rhizophagus irregularis.</title>
        <authorList>
            <person name="Chen E.C.H."/>
            <person name="Morin E."/>
            <person name="Beaudet D."/>
            <person name="Noel J."/>
            <person name="Yildirir G."/>
            <person name="Ndikumana S."/>
            <person name="Charron P."/>
            <person name="St-Onge C."/>
            <person name="Giorgi J."/>
            <person name="Kruger M."/>
            <person name="Marton T."/>
            <person name="Ropars J."/>
            <person name="Grigoriev I.V."/>
            <person name="Hainaut M."/>
            <person name="Henrissat B."/>
            <person name="Roux C."/>
            <person name="Martin F."/>
            <person name="Corradi N."/>
        </authorList>
    </citation>
    <scope>NUCLEOTIDE SEQUENCE [LARGE SCALE GENOMIC DNA]</scope>
    <source>
        <strain evidence="1 2">DAOM 197198</strain>
    </source>
</reference>
<dbReference type="EMBL" id="AUPC02000383">
    <property type="protein sequence ID" value="POG60565.1"/>
    <property type="molecule type" value="Genomic_DNA"/>
</dbReference>
<keyword evidence="2" id="KW-1185">Reference proteome</keyword>
<organism evidence="1 2">
    <name type="scientific">Rhizophagus irregularis (strain DAOM 181602 / DAOM 197198 / MUCL 43194)</name>
    <name type="common">Arbuscular mycorrhizal fungus</name>
    <name type="synonym">Glomus intraradices</name>
    <dbReference type="NCBI Taxonomy" id="747089"/>
    <lineage>
        <taxon>Eukaryota</taxon>
        <taxon>Fungi</taxon>
        <taxon>Fungi incertae sedis</taxon>
        <taxon>Mucoromycota</taxon>
        <taxon>Glomeromycotina</taxon>
        <taxon>Glomeromycetes</taxon>
        <taxon>Glomerales</taxon>
        <taxon>Glomeraceae</taxon>
        <taxon>Rhizophagus</taxon>
    </lineage>
</organism>
<protein>
    <submittedName>
        <fullName evidence="1">Uncharacterized protein</fullName>
    </submittedName>
</protein>
<proteinExistence type="predicted"/>
<name>A0A2P4P5A5_RHIID</name>
<sequence length="141" mass="16698">MNNNFNDNELLQLLFQKKYLENISLGPCMTSMSKQILLESIRKYCVKIKFFESIESHNIDNFQLILDSIKNFKQSLNYLSIENLSYFNEYASYMMLNLGQILPYKLEYLSLQLDVKSSNDLEVFLKNIKNIFIEKLIIEVN</sequence>
<dbReference type="Proteomes" id="UP000018888">
    <property type="component" value="Unassembled WGS sequence"/>
</dbReference>
<evidence type="ECO:0000313" key="2">
    <source>
        <dbReference type="Proteomes" id="UP000018888"/>
    </source>
</evidence>
<comment type="caution">
    <text evidence="1">The sequence shown here is derived from an EMBL/GenBank/DDBJ whole genome shotgun (WGS) entry which is preliminary data.</text>
</comment>
<evidence type="ECO:0000313" key="1">
    <source>
        <dbReference type="EMBL" id="POG60565.1"/>
    </source>
</evidence>
<reference evidence="1 2" key="1">
    <citation type="journal article" date="2013" name="Proc. Natl. Acad. Sci. U.S.A.">
        <title>Genome of an arbuscular mycorrhizal fungus provides insight into the oldest plant symbiosis.</title>
        <authorList>
            <person name="Tisserant E."/>
            <person name="Malbreil M."/>
            <person name="Kuo A."/>
            <person name="Kohler A."/>
            <person name="Symeonidi A."/>
            <person name="Balestrini R."/>
            <person name="Charron P."/>
            <person name="Duensing N."/>
            <person name="Frei Dit Frey N."/>
            <person name="Gianinazzi-Pearson V."/>
            <person name="Gilbert L.B."/>
            <person name="Handa Y."/>
            <person name="Herr J.R."/>
            <person name="Hijri M."/>
            <person name="Koul R."/>
            <person name="Kawaguchi M."/>
            <person name="Krajinski F."/>
            <person name="Lammers P.J."/>
            <person name="Masclaux F.G."/>
            <person name="Murat C."/>
            <person name="Morin E."/>
            <person name="Ndikumana S."/>
            <person name="Pagni M."/>
            <person name="Petitpierre D."/>
            <person name="Requena N."/>
            <person name="Rosikiewicz P."/>
            <person name="Riley R."/>
            <person name="Saito K."/>
            <person name="San Clemente H."/>
            <person name="Shapiro H."/>
            <person name="van Tuinen D."/>
            <person name="Becard G."/>
            <person name="Bonfante P."/>
            <person name="Paszkowski U."/>
            <person name="Shachar-Hill Y.Y."/>
            <person name="Tuskan G.A."/>
            <person name="Young P.W."/>
            <person name="Sanders I.R."/>
            <person name="Henrissat B."/>
            <person name="Rensing S.A."/>
            <person name="Grigoriev I.V."/>
            <person name="Corradi N."/>
            <person name="Roux C."/>
            <person name="Martin F."/>
        </authorList>
    </citation>
    <scope>NUCLEOTIDE SEQUENCE [LARGE SCALE GENOMIC DNA]</scope>
    <source>
        <strain evidence="1 2">DAOM 197198</strain>
    </source>
</reference>